<dbReference type="SUPFAM" id="SSF53649">
    <property type="entry name" value="Alkaline phosphatase-like"/>
    <property type="match status" value="1"/>
</dbReference>
<dbReference type="InterPro" id="IPR002591">
    <property type="entry name" value="Phosphodiest/P_Trfase"/>
</dbReference>
<feature type="transmembrane region" description="Helical" evidence="11">
    <location>
        <begin position="703"/>
        <end position="722"/>
    </location>
</feature>
<evidence type="ECO:0000256" key="5">
    <source>
        <dbReference type="ARBA" id="ARBA00022679"/>
    </source>
</evidence>
<evidence type="ECO:0000256" key="10">
    <source>
        <dbReference type="ARBA" id="ARBA00023180"/>
    </source>
</evidence>
<evidence type="ECO:0000256" key="4">
    <source>
        <dbReference type="ARBA" id="ARBA00022502"/>
    </source>
</evidence>
<dbReference type="CDD" id="cd16024">
    <property type="entry name" value="GPI_EPT_2"/>
    <property type="match status" value="1"/>
</dbReference>
<reference evidence="13" key="1">
    <citation type="submission" date="2024-02" db="EMBL/GenBank/DDBJ databases">
        <authorList>
            <consortium name="ELIXIR-Norway"/>
            <consortium name="Elixir Norway"/>
        </authorList>
    </citation>
    <scope>NUCLEOTIDE SEQUENCE</scope>
</reference>
<evidence type="ECO:0000256" key="2">
    <source>
        <dbReference type="ARBA" id="ARBA00004687"/>
    </source>
</evidence>
<organism evidence="13 14">
    <name type="scientific">Sphagnum troendelagicum</name>
    <dbReference type="NCBI Taxonomy" id="128251"/>
    <lineage>
        <taxon>Eukaryota</taxon>
        <taxon>Viridiplantae</taxon>
        <taxon>Streptophyta</taxon>
        <taxon>Embryophyta</taxon>
        <taxon>Bryophyta</taxon>
        <taxon>Sphagnophytina</taxon>
        <taxon>Sphagnopsida</taxon>
        <taxon>Sphagnales</taxon>
        <taxon>Sphagnaceae</taxon>
        <taxon>Sphagnum</taxon>
    </lineage>
</organism>
<feature type="transmembrane region" description="Helical" evidence="11">
    <location>
        <begin position="652"/>
        <end position="673"/>
    </location>
</feature>
<feature type="transmembrane region" description="Helical" evidence="11">
    <location>
        <begin position="768"/>
        <end position="789"/>
    </location>
</feature>
<keyword evidence="4" id="KW-0337">GPI-anchor biosynthesis</keyword>
<comment type="pathway">
    <text evidence="2">Glycolipid biosynthesis; glycosylphosphatidylinositol-anchor biosynthesis.</text>
</comment>
<dbReference type="Gene3D" id="3.40.720.10">
    <property type="entry name" value="Alkaline Phosphatase, subunit A"/>
    <property type="match status" value="1"/>
</dbReference>
<dbReference type="Pfam" id="PF01663">
    <property type="entry name" value="Phosphodiest"/>
    <property type="match status" value="1"/>
</dbReference>
<dbReference type="InterPro" id="IPR039527">
    <property type="entry name" value="PIGG/GPI7"/>
</dbReference>
<protein>
    <recommendedName>
        <fullName evidence="12">GPI ethanolamine phosphate transferase 2 C-terminal domain-containing protein</fullName>
    </recommendedName>
</protein>
<evidence type="ECO:0000256" key="7">
    <source>
        <dbReference type="ARBA" id="ARBA00022824"/>
    </source>
</evidence>
<keyword evidence="8 11" id="KW-1133">Transmembrane helix</keyword>
<dbReference type="PANTHER" id="PTHR23072">
    <property type="entry name" value="PHOSPHATIDYLINOSITOL GLYCAN-RELATED"/>
    <property type="match status" value="1"/>
</dbReference>
<comment type="subcellular location">
    <subcellularLocation>
        <location evidence="1">Endoplasmic reticulum membrane</location>
        <topology evidence="1">Multi-pass membrane protein</topology>
    </subcellularLocation>
</comment>
<feature type="transmembrane region" description="Helical" evidence="11">
    <location>
        <begin position="873"/>
        <end position="891"/>
    </location>
</feature>
<evidence type="ECO:0000313" key="13">
    <source>
        <dbReference type="EMBL" id="CAK9199183.1"/>
    </source>
</evidence>
<feature type="transmembrane region" description="Helical" evidence="11">
    <location>
        <begin position="1009"/>
        <end position="1033"/>
    </location>
</feature>
<evidence type="ECO:0000256" key="3">
    <source>
        <dbReference type="ARBA" id="ARBA00005315"/>
    </source>
</evidence>
<dbReference type="InterPro" id="IPR045687">
    <property type="entry name" value="PIGG/GPI7_C"/>
</dbReference>
<sequence>MAGGVCERVAAISLIAVLLQLAGLTLFVLGFFPVKPALMGIRYVYMYVLPFRLFSFSFSHNYLSSLFLCGFFQEVSGITPQYDRLIIMVVDGLPAEFVLGRGGQLPPTEMLMAMPYTQKLLTSGRALGFHAKAAPPTVTMPRLKAMTSGAIAGFLDVAFNFNTQALLGDNLISQLARAGWQMVMLGDETWLRLFPNTFMRHDGVSSFFVKDTVQVDHNVSRHLDAELAATDWDLLVLHYLGLDHVGHLGGRSSPLMPRKLKEMDAVVQKIHQSLTASTASRNTLLLVGSDHGMTDGGNHGGASYQETDSLALFILGTDKLNPSCDLHPQILSHNQHPNMGFSILTSYQVDMVPTLALQLGVPIPKNSVGVMLAPLFVTLPYNEQLRMLELNAWQLFRLLQVRSPRSLCITSLCSAKLGSSAHSHHFKSAQYWGGENEKGDQELCALFGRAIELHESWRHNNFSEVRQSEFESVHQAYLAFLKPASERLARGTTEKNTVFLISGFALMLFSTIVLIWTLFFINNFMSSSGVKELQPDTLHPRRTGGSASVEEIFALGGIFIHAFSLASSSLVEEEQYTWHFLLSSLSLAFIRQTLQSNPSSCDSKGQDFEMLQPDLLLFQGEKDVNGLLKETEGDGLNSDFRTPTESLTHTEFYWTFTLEIFPLLLILTTGRLLRAWHRSGVNWTYLPDIAKWLDEGNPAISSTLTYVSLCFVSIVGSGLVLFPLPKQLLRQAIVVCLGVATILISLYKKLAISGGSVNVDNLPTLIARVVFGVLSFTSVLAFVCFPWVVPLPPRSATAQTFVNKTGEQWWDAVVLEAGVQSALDSIGKVLISCWCLLQLLLQQSVNAGPVALLFLQLLIVVHYLRQTRLRHSYWLSVLMLQWMGASGHFALGNSNTLATVDVAGAYIGLSSHSTVLSGLLAFIITYASPFLFSLGMLLWTYPLRTKKIKTVVGDYWRRPNFQQKWELEALTVPCILPMALNGVSLVVFTAILVAMQNHLFVWSVFSPKYLYFCAATVCTSLGVLIFAMTSSYVRWVISQRAYWLSMCTK</sequence>
<evidence type="ECO:0000256" key="1">
    <source>
        <dbReference type="ARBA" id="ARBA00004477"/>
    </source>
</evidence>
<keyword evidence="9 11" id="KW-0472">Membrane</keyword>
<feature type="transmembrane region" description="Helical" evidence="11">
    <location>
        <begin position="967"/>
        <end position="994"/>
    </location>
</feature>
<feature type="transmembrane region" description="Helical" evidence="11">
    <location>
        <begin position="12"/>
        <end position="32"/>
    </location>
</feature>
<keyword evidence="10" id="KW-0325">Glycoprotein</keyword>
<dbReference type="Proteomes" id="UP001497512">
    <property type="component" value="Chromosome 12"/>
</dbReference>
<dbReference type="InterPro" id="IPR037674">
    <property type="entry name" value="PIG-G_N"/>
</dbReference>
<keyword evidence="7" id="KW-0256">Endoplasmic reticulum</keyword>
<dbReference type="Pfam" id="PF19316">
    <property type="entry name" value="PIGO_PIGG"/>
    <property type="match status" value="1"/>
</dbReference>
<evidence type="ECO:0000256" key="8">
    <source>
        <dbReference type="ARBA" id="ARBA00022989"/>
    </source>
</evidence>
<keyword evidence="6 11" id="KW-0812">Transmembrane</keyword>
<feature type="transmembrane region" description="Helical" evidence="11">
    <location>
        <begin position="498"/>
        <end position="521"/>
    </location>
</feature>
<evidence type="ECO:0000256" key="9">
    <source>
        <dbReference type="ARBA" id="ARBA00023136"/>
    </source>
</evidence>
<evidence type="ECO:0000259" key="12">
    <source>
        <dbReference type="Pfam" id="PF19316"/>
    </source>
</evidence>
<keyword evidence="14" id="KW-1185">Reference proteome</keyword>
<dbReference type="EMBL" id="OZ019904">
    <property type="protein sequence ID" value="CAK9199183.1"/>
    <property type="molecule type" value="Genomic_DNA"/>
</dbReference>
<feature type="transmembrane region" description="Helical" evidence="11">
    <location>
        <begin position="728"/>
        <end position="747"/>
    </location>
</feature>
<evidence type="ECO:0000256" key="11">
    <source>
        <dbReference type="SAM" id="Phobius"/>
    </source>
</evidence>
<accession>A0ABP0TKU5</accession>
<dbReference type="PANTHER" id="PTHR23072:SF0">
    <property type="entry name" value="GPI ETHANOLAMINE PHOSPHATE TRANSFERASE 2"/>
    <property type="match status" value="1"/>
</dbReference>
<gene>
    <name evidence="13" type="ORF">CSSPTR1EN2_LOCUS4809</name>
</gene>
<feature type="transmembrane region" description="Helical" evidence="11">
    <location>
        <begin position="919"/>
        <end position="939"/>
    </location>
</feature>
<comment type="similarity">
    <text evidence="3">Belongs to the PIGG/PIGN/PIGO family. PIGG subfamily.</text>
</comment>
<keyword evidence="5" id="KW-0808">Transferase</keyword>
<dbReference type="InterPro" id="IPR017850">
    <property type="entry name" value="Alkaline_phosphatase_core_sf"/>
</dbReference>
<proteinExistence type="inferred from homology"/>
<name>A0ABP0TKU5_9BRYO</name>
<feature type="domain" description="GPI ethanolamine phosphate transferase 2 C-terminal" evidence="12">
    <location>
        <begin position="659"/>
        <end position="1028"/>
    </location>
</feature>
<evidence type="ECO:0000256" key="6">
    <source>
        <dbReference type="ARBA" id="ARBA00022692"/>
    </source>
</evidence>
<evidence type="ECO:0000313" key="14">
    <source>
        <dbReference type="Proteomes" id="UP001497512"/>
    </source>
</evidence>